<dbReference type="GO" id="GO:0016757">
    <property type="term" value="F:glycosyltransferase activity"/>
    <property type="evidence" value="ECO:0007669"/>
    <property type="project" value="UniProtKB-KW"/>
</dbReference>
<proteinExistence type="inferred from homology"/>
<organism evidence="6 7">
    <name type="scientific">Tunturiibacter gelidiferens</name>
    <dbReference type="NCBI Taxonomy" id="3069689"/>
    <lineage>
        <taxon>Bacteria</taxon>
        <taxon>Pseudomonadati</taxon>
        <taxon>Acidobacteriota</taxon>
        <taxon>Terriglobia</taxon>
        <taxon>Terriglobales</taxon>
        <taxon>Acidobacteriaceae</taxon>
        <taxon>Tunturiibacter</taxon>
    </lineage>
</organism>
<dbReference type="SUPFAM" id="SSF53756">
    <property type="entry name" value="UDP-Glycosyltransferase/glycogen phosphorylase"/>
    <property type="match status" value="1"/>
</dbReference>
<keyword evidence="3" id="KW-0808">Transferase</keyword>
<evidence type="ECO:0000256" key="1">
    <source>
        <dbReference type="ARBA" id="ARBA00009481"/>
    </source>
</evidence>
<comment type="similarity">
    <text evidence="1">Belongs to the glycosyltransferase group 1 family. Glycosyltransferase 4 subfamily.</text>
</comment>
<dbReference type="PANTHER" id="PTHR12526">
    <property type="entry name" value="GLYCOSYLTRANSFERASE"/>
    <property type="match status" value="1"/>
</dbReference>
<dbReference type="InterPro" id="IPR028098">
    <property type="entry name" value="Glyco_trans_4-like_N"/>
</dbReference>
<evidence type="ECO:0000259" key="5">
    <source>
        <dbReference type="Pfam" id="PF13439"/>
    </source>
</evidence>
<dbReference type="RefSeq" id="WP_183981482.1">
    <property type="nucleotide sequence ID" value="NZ_JACHEB010000017.1"/>
</dbReference>
<sequence length="366" mass="40001">MGGAEQVMLALGRELPRYGFDPVLAAMRPGKLTEVARSQGIEAYAFAEDHRYRDFGSIWRGAGWLTKLTQSTGAQLLHATHTAHLYAWLASRRTKVPEVWHVHDLPASERDSVSALNGYLLPLHTLFTTQRVAEAYPRLRRHPFSIIPPSCVESEAIRARERRPDVRARLGLPCGPLLLTVTRLQEHKGHSTLLEAAAAVLRARPDAVFGVVGAARTTEQEAYRSGLLVEAQRLGIGPRFRLLGFVDDEDLAELYRAAEALVHPSWSEGYGLVLLEAMGMGLPVIAAAATGPAEILQNEENGLLVPVRDAQALVAAIVRVLGEMDLRDRLRAAGLQTAARLTLHAMVASTAELYREVITAAGRASR</sequence>
<evidence type="ECO:0000256" key="2">
    <source>
        <dbReference type="ARBA" id="ARBA00022676"/>
    </source>
</evidence>
<dbReference type="PANTHER" id="PTHR12526:SF640">
    <property type="entry name" value="COLANIC ACID BIOSYNTHESIS GLYCOSYLTRANSFERASE WCAL-RELATED"/>
    <property type="match status" value="1"/>
</dbReference>
<keyword evidence="7" id="KW-1185">Reference proteome</keyword>
<dbReference type="Pfam" id="PF13439">
    <property type="entry name" value="Glyco_transf_4"/>
    <property type="match status" value="1"/>
</dbReference>
<protein>
    <submittedName>
        <fullName evidence="6">Glycosyltransferase involved in cell wall biosynthesis</fullName>
    </submittedName>
</protein>
<accession>A0A9X0U715</accession>
<dbReference type="CDD" id="cd03801">
    <property type="entry name" value="GT4_PimA-like"/>
    <property type="match status" value="1"/>
</dbReference>
<dbReference type="Pfam" id="PF00534">
    <property type="entry name" value="Glycos_transf_1"/>
    <property type="match status" value="1"/>
</dbReference>
<evidence type="ECO:0000259" key="4">
    <source>
        <dbReference type="Pfam" id="PF00534"/>
    </source>
</evidence>
<evidence type="ECO:0000313" key="6">
    <source>
        <dbReference type="EMBL" id="MBB5331660.1"/>
    </source>
</evidence>
<keyword evidence="2" id="KW-0328">Glycosyltransferase</keyword>
<reference evidence="6 7" key="1">
    <citation type="submission" date="2020-08" db="EMBL/GenBank/DDBJ databases">
        <title>Genomic Encyclopedia of Type Strains, Phase IV (KMG-V): Genome sequencing to study the core and pangenomes of soil and plant-associated prokaryotes.</title>
        <authorList>
            <person name="Whitman W."/>
        </authorList>
    </citation>
    <scope>NUCLEOTIDE SEQUENCE [LARGE SCALE GENOMIC DNA]</scope>
    <source>
        <strain evidence="6 7">X5P2</strain>
    </source>
</reference>
<dbReference type="AlphaFoldDB" id="A0A9X0U715"/>
<dbReference type="Gene3D" id="3.40.50.2000">
    <property type="entry name" value="Glycogen Phosphorylase B"/>
    <property type="match status" value="2"/>
</dbReference>
<dbReference type="Proteomes" id="UP000535182">
    <property type="component" value="Unassembled WGS sequence"/>
</dbReference>
<name>A0A9X0U715_9BACT</name>
<feature type="domain" description="Glycosyltransferase subfamily 4-like N-terminal" evidence="5">
    <location>
        <begin position="1"/>
        <end position="113"/>
    </location>
</feature>
<feature type="domain" description="Glycosyl transferase family 1" evidence="4">
    <location>
        <begin position="176"/>
        <end position="334"/>
    </location>
</feature>
<dbReference type="EMBL" id="JACHEB010000017">
    <property type="protein sequence ID" value="MBB5331660.1"/>
    <property type="molecule type" value="Genomic_DNA"/>
</dbReference>
<evidence type="ECO:0000256" key="3">
    <source>
        <dbReference type="ARBA" id="ARBA00022679"/>
    </source>
</evidence>
<evidence type="ECO:0000313" key="7">
    <source>
        <dbReference type="Proteomes" id="UP000535182"/>
    </source>
</evidence>
<gene>
    <name evidence="6" type="ORF">HDF14_005309</name>
</gene>
<comment type="caution">
    <text evidence="6">The sequence shown here is derived from an EMBL/GenBank/DDBJ whole genome shotgun (WGS) entry which is preliminary data.</text>
</comment>
<dbReference type="InterPro" id="IPR001296">
    <property type="entry name" value="Glyco_trans_1"/>
</dbReference>